<keyword evidence="2 4" id="KW-0479">Metal-binding</keyword>
<dbReference type="Proteomes" id="UP000054321">
    <property type="component" value="Unassembled WGS sequence"/>
</dbReference>
<accession>A0A0C3D950</accession>
<dbReference type="InParanoid" id="A0A0C3D950"/>
<dbReference type="PANTHER" id="PTHR24305">
    <property type="entry name" value="CYTOCHROME P450"/>
    <property type="match status" value="1"/>
</dbReference>
<dbReference type="PANTHER" id="PTHR24305:SF172">
    <property type="entry name" value="P450, PUTATIVE (EUROFUNG)-RELATED"/>
    <property type="match status" value="1"/>
</dbReference>
<dbReference type="GO" id="GO:0004497">
    <property type="term" value="F:monooxygenase activity"/>
    <property type="evidence" value="ECO:0007669"/>
    <property type="project" value="UniProtKB-KW"/>
</dbReference>
<evidence type="ECO:0000256" key="4">
    <source>
        <dbReference type="PIRSR" id="PIRSR602401-1"/>
    </source>
</evidence>
<dbReference type="STRING" id="913774.A0A0C3D950"/>
<dbReference type="InterPro" id="IPR002401">
    <property type="entry name" value="Cyt_P450_E_grp-I"/>
</dbReference>
<feature type="transmembrane region" description="Helical" evidence="6">
    <location>
        <begin position="6"/>
        <end position="27"/>
    </location>
</feature>
<dbReference type="SUPFAM" id="SSF48264">
    <property type="entry name" value="Cytochrome P450"/>
    <property type="match status" value="1"/>
</dbReference>
<evidence type="ECO:0000256" key="5">
    <source>
        <dbReference type="RuleBase" id="RU000461"/>
    </source>
</evidence>
<dbReference type="HOGENOM" id="CLU_001570_14_0_1"/>
<keyword evidence="4 5" id="KW-0349">Heme</keyword>
<dbReference type="CDD" id="cd11061">
    <property type="entry name" value="CYP67-like"/>
    <property type="match status" value="1"/>
</dbReference>
<dbReference type="AlphaFoldDB" id="A0A0C3D950"/>
<dbReference type="Gene3D" id="1.10.630.10">
    <property type="entry name" value="Cytochrome P450"/>
    <property type="match status" value="1"/>
</dbReference>
<keyword evidence="5" id="KW-0560">Oxidoreductase</keyword>
<keyword evidence="8" id="KW-1185">Reference proteome</keyword>
<evidence type="ECO:0000256" key="3">
    <source>
        <dbReference type="ARBA" id="ARBA00023004"/>
    </source>
</evidence>
<organism evidence="7 8">
    <name type="scientific">Oidiodendron maius (strain Zn)</name>
    <dbReference type="NCBI Taxonomy" id="913774"/>
    <lineage>
        <taxon>Eukaryota</taxon>
        <taxon>Fungi</taxon>
        <taxon>Dikarya</taxon>
        <taxon>Ascomycota</taxon>
        <taxon>Pezizomycotina</taxon>
        <taxon>Leotiomycetes</taxon>
        <taxon>Leotiomycetes incertae sedis</taxon>
        <taxon>Myxotrichaceae</taxon>
        <taxon>Oidiodendron</taxon>
    </lineage>
</organism>
<proteinExistence type="inferred from homology"/>
<evidence type="ECO:0000313" key="8">
    <source>
        <dbReference type="Proteomes" id="UP000054321"/>
    </source>
</evidence>
<dbReference type="GO" id="GO:0005506">
    <property type="term" value="F:iron ion binding"/>
    <property type="evidence" value="ECO:0007669"/>
    <property type="project" value="InterPro"/>
</dbReference>
<dbReference type="InterPro" id="IPR001128">
    <property type="entry name" value="Cyt_P450"/>
</dbReference>
<evidence type="ECO:0000313" key="7">
    <source>
        <dbReference type="EMBL" id="KIM98462.1"/>
    </source>
</evidence>
<gene>
    <name evidence="7" type="ORF">OIDMADRAFT_167269</name>
</gene>
<dbReference type="EMBL" id="KN832880">
    <property type="protein sequence ID" value="KIM98462.1"/>
    <property type="molecule type" value="Genomic_DNA"/>
</dbReference>
<dbReference type="Pfam" id="PF00067">
    <property type="entry name" value="p450"/>
    <property type="match status" value="1"/>
</dbReference>
<comment type="similarity">
    <text evidence="5">Belongs to the cytochrome P450 family.</text>
</comment>
<dbReference type="InterPro" id="IPR036396">
    <property type="entry name" value="Cyt_P450_sf"/>
</dbReference>
<dbReference type="InterPro" id="IPR017972">
    <property type="entry name" value="Cyt_P450_CS"/>
</dbReference>
<evidence type="ECO:0000256" key="6">
    <source>
        <dbReference type="SAM" id="Phobius"/>
    </source>
</evidence>
<dbReference type="GO" id="GO:0020037">
    <property type="term" value="F:heme binding"/>
    <property type="evidence" value="ECO:0007669"/>
    <property type="project" value="InterPro"/>
</dbReference>
<sequence length="527" mass="59561">MFGYILASITILLLFIYFIISPVIAFYRDPKGLRKYPSLNFLCAFSDLGFIWEANKPLRCRALLEAHKTSPVVRIGPNSLSYSDLSAIKDIYGHNTKCVKDVFYDTLAGTHHHLADVVDKSDHQRKRRILSSAYALKNLESWEYKVSDKANRLIKAFDARCTLPLKEGAKIPASEDLTVDYRSWTNFFTLDAIADIGLSERLGFLDAGDDLVTAEKMDGTLYKVNYRACLHATARAQAGLVWCYDWFPFLIKMSKLVSAQYRQRWKLNEGWNDIVYHRATQRLKRYRAGEKLDDFFQALMEDKGGNPNGMEWGEIVAEVSIMMNAGSDTTAIAMNNVMYNLLKNPSALSKLRAEVDSVLGPSEAVAAYDKVRHLPYLRACLDESLRLYPPTTFGLPRRTPPEGIPILGDYIAGNTSVSISAYVAHRNEKVFPDPEAYRPERWLGQDSKDLQGAFLSFSAGARGCIGRNISYLEQTVLLASVVHRYDFALPTPDWEPTRWETFNLSPGPMPLKVWRRSLGVQKGLSAY</sequence>
<dbReference type="InterPro" id="IPR050121">
    <property type="entry name" value="Cytochrome_P450_monoxygenase"/>
</dbReference>
<comment type="cofactor">
    <cofactor evidence="1 4">
        <name>heme</name>
        <dbReference type="ChEBI" id="CHEBI:30413"/>
    </cofactor>
</comment>
<dbReference type="PROSITE" id="PS00086">
    <property type="entry name" value="CYTOCHROME_P450"/>
    <property type="match status" value="1"/>
</dbReference>
<reference evidence="7 8" key="1">
    <citation type="submission" date="2014-04" db="EMBL/GenBank/DDBJ databases">
        <authorList>
            <consortium name="DOE Joint Genome Institute"/>
            <person name="Kuo A."/>
            <person name="Martino E."/>
            <person name="Perotto S."/>
            <person name="Kohler A."/>
            <person name="Nagy L.G."/>
            <person name="Floudas D."/>
            <person name="Copeland A."/>
            <person name="Barry K.W."/>
            <person name="Cichocki N."/>
            <person name="Veneault-Fourrey C."/>
            <person name="LaButti K."/>
            <person name="Lindquist E.A."/>
            <person name="Lipzen A."/>
            <person name="Lundell T."/>
            <person name="Morin E."/>
            <person name="Murat C."/>
            <person name="Sun H."/>
            <person name="Tunlid A."/>
            <person name="Henrissat B."/>
            <person name="Grigoriev I.V."/>
            <person name="Hibbett D.S."/>
            <person name="Martin F."/>
            <person name="Nordberg H.P."/>
            <person name="Cantor M.N."/>
            <person name="Hua S.X."/>
        </authorList>
    </citation>
    <scope>NUCLEOTIDE SEQUENCE [LARGE SCALE GENOMIC DNA]</scope>
    <source>
        <strain evidence="7 8">Zn</strain>
    </source>
</reference>
<protein>
    <recommendedName>
        <fullName evidence="9">Cytochrome P450 monooxygenase</fullName>
    </recommendedName>
</protein>
<keyword evidence="6" id="KW-1133">Transmembrane helix</keyword>
<dbReference type="PRINTS" id="PR00385">
    <property type="entry name" value="P450"/>
</dbReference>
<evidence type="ECO:0000256" key="1">
    <source>
        <dbReference type="ARBA" id="ARBA00001971"/>
    </source>
</evidence>
<reference evidence="8" key="2">
    <citation type="submission" date="2015-01" db="EMBL/GenBank/DDBJ databases">
        <title>Evolutionary Origins and Diversification of the Mycorrhizal Mutualists.</title>
        <authorList>
            <consortium name="DOE Joint Genome Institute"/>
            <consortium name="Mycorrhizal Genomics Consortium"/>
            <person name="Kohler A."/>
            <person name="Kuo A."/>
            <person name="Nagy L.G."/>
            <person name="Floudas D."/>
            <person name="Copeland A."/>
            <person name="Barry K.W."/>
            <person name="Cichocki N."/>
            <person name="Veneault-Fourrey C."/>
            <person name="LaButti K."/>
            <person name="Lindquist E.A."/>
            <person name="Lipzen A."/>
            <person name="Lundell T."/>
            <person name="Morin E."/>
            <person name="Murat C."/>
            <person name="Riley R."/>
            <person name="Ohm R."/>
            <person name="Sun H."/>
            <person name="Tunlid A."/>
            <person name="Henrissat B."/>
            <person name="Grigoriev I.V."/>
            <person name="Hibbett D.S."/>
            <person name="Martin F."/>
        </authorList>
    </citation>
    <scope>NUCLEOTIDE SEQUENCE [LARGE SCALE GENOMIC DNA]</scope>
    <source>
        <strain evidence="8">Zn</strain>
    </source>
</reference>
<dbReference type="GO" id="GO:0016705">
    <property type="term" value="F:oxidoreductase activity, acting on paired donors, with incorporation or reduction of molecular oxygen"/>
    <property type="evidence" value="ECO:0007669"/>
    <property type="project" value="InterPro"/>
</dbReference>
<evidence type="ECO:0008006" key="9">
    <source>
        <dbReference type="Google" id="ProtNLM"/>
    </source>
</evidence>
<keyword evidence="3 4" id="KW-0408">Iron</keyword>
<keyword evidence="5" id="KW-0503">Monooxygenase</keyword>
<evidence type="ECO:0000256" key="2">
    <source>
        <dbReference type="ARBA" id="ARBA00022723"/>
    </source>
</evidence>
<feature type="binding site" description="axial binding residue" evidence="4">
    <location>
        <position position="464"/>
    </location>
    <ligand>
        <name>heme</name>
        <dbReference type="ChEBI" id="CHEBI:30413"/>
    </ligand>
    <ligandPart>
        <name>Fe</name>
        <dbReference type="ChEBI" id="CHEBI:18248"/>
    </ligandPart>
</feature>
<keyword evidence="6" id="KW-0472">Membrane</keyword>
<name>A0A0C3D950_OIDMZ</name>
<keyword evidence="6" id="KW-0812">Transmembrane</keyword>
<dbReference type="OrthoDB" id="2789670at2759"/>
<dbReference type="PRINTS" id="PR00463">
    <property type="entry name" value="EP450I"/>
</dbReference>